<evidence type="ECO:0000256" key="1">
    <source>
        <dbReference type="ARBA" id="ARBA00022617"/>
    </source>
</evidence>
<dbReference type="Pfam" id="PF07587">
    <property type="entry name" value="PSD1"/>
    <property type="match status" value="1"/>
</dbReference>
<dbReference type="GO" id="GO:0046872">
    <property type="term" value="F:metal ion binding"/>
    <property type="evidence" value="ECO:0007669"/>
    <property type="project" value="UniProtKB-KW"/>
</dbReference>
<evidence type="ECO:0000313" key="9">
    <source>
        <dbReference type="Proteomes" id="UP000321577"/>
    </source>
</evidence>
<dbReference type="InterPro" id="IPR011429">
    <property type="entry name" value="Cyt_c_Planctomycete-type"/>
</dbReference>
<dbReference type="InterPro" id="IPR036909">
    <property type="entry name" value="Cyt_c-like_dom_sf"/>
</dbReference>
<keyword evidence="2 4" id="KW-0479">Metal-binding</keyword>
<evidence type="ECO:0000256" key="2">
    <source>
        <dbReference type="ARBA" id="ARBA00022723"/>
    </source>
</evidence>
<feature type="chain" id="PRO_5021758676" description="Cytochrome c domain-containing protein" evidence="6">
    <location>
        <begin position="21"/>
        <end position="815"/>
    </location>
</feature>
<name>A0A512MEE0_9BACT</name>
<dbReference type="PANTHER" id="PTHR35889">
    <property type="entry name" value="CYCLOINULO-OLIGOSACCHARIDE FRUCTANOTRANSFERASE-RELATED"/>
    <property type="match status" value="1"/>
</dbReference>
<dbReference type="GO" id="GO:0020037">
    <property type="term" value="F:heme binding"/>
    <property type="evidence" value="ECO:0007669"/>
    <property type="project" value="InterPro"/>
</dbReference>
<evidence type="ECO:0000313" key="8">
    <source>
        <dbReference type="EMBL" id="GEP45104.1"/>
    </source>
</evidence>
<dbReference type="SUPFAM" id="SSF46626">
    <property type="entry name" value="Cytochrome c"/>
    <property type="match status" value="1"/>
</dbReference>
<keyword evidence="9" id="KW-1185">Reference proteome</keyword>
<dbReference type="AlphaFoldDB" id="A0A512MEE0"/>
<dbReference type="Pfam" id="PF07635">
    <property type="entry name" value="PSCyt1"/>
    <property type="match status" value="1"/>
</dbReference>
<dbReference type="EMBL" id="BKAG01000042">
    <property type="protein sequence ID" value="GEP45104.1"/>
    <property type="molecule type" value="Genomic_DNA"/>
</dbReference>
<feature type="coiled-coil region" evidence="5">
    <location>
        <begin position="405"/>
        <end position="432"/>
    </location>
</feature>
<organism evidence="8 9">
    <name type="scientific">Brevifollis gellanilyticus</name>
    <dbReference type="NCBI Taxonomy" id="748831"/>
    <lineage>
        <taxon>Bacteria</taxon>
        <taxon>Pseudomonadati</taxon>
        <taxon>Verrucomicrobiota</taxon>
        <taxon>Verrucomicrobiia</taxon>
        <taxon>Verrucomicrobiales</taxon>
        <taxon>Verrucomicrobiaceae</taxon>
    </lineage>
</organism>
<evidence type="ECO:0000256" key="6">
    <source>
        <dbReference type="SAM" id="SignalP"/>
    </source>
</evidence>
<keyword evidence="5" id="KW-0175">Coiled coil</keyword>
<evidence type="ECO:0000256" key="3">
    <source>
        <dbReference type="ARBA" id="ARBA00023004"/>
    </source>
</evidence>
<dbReference type="RefSeq" id="WP_170266969.1">
    <property type="nucleotide sequence ID" value="NZ_BKAG01000042.1"/>
</dbReference>
<feature type="domain" description="Cytochrome c" evidence="7">
    <location>
        <begin position="18"/>
        <end position="229"/>
    </location>
</feature>
<protein>
    <recommendedName>
        <fullName evidence="7">Cytochrome c domain-containing protein</fullName>
    </recommendedName>
</protein>
<reference evidence="8 9" key="1">
    <citation type="submission" date="2019-07" db="EMBL/GenBank/DDBJ databases">
        <title>Whole genome shotgun sequence of Brevifollis gellanilyticus NBRC 108608.</title>
        <authorList>
            <person name="Hosoyama A."/>
            <person name="Uohara A."/>
            <person name="Ohji S."/>
            <person name="Ichikawa N."/>
        </authorList>
    </citation>
    <scope>NUCLEOTIDE SEQUENCE [LARGE SCALE GENOMIC DNA]</scope>
    <source>
        <strain evidence="8 9">NBRC 108608</strain>
    </source>
</reference>
<dbReference type="PROSITE" id="PS51007">
    <property type="entry name" value="CYTC"/>
    <property type="match status" value="1"/>
</dbReference>
<keyword evidence="3 4" id="KW-0408">Iron</keyword>
<keyword evidence="6" id="KW-0732">Signal</keyword>
<gene>
    <name evidence="8" type="ORF">BGE01nite_43950</name>
</gene>
<dbReference type="InterPro" id="IPR009056">
    <property type="entry name" value="Cyt_c-like_dom"/>
</dbReference>
<feature type="signal peptide" evidence="6">
    <location>
        <begin position="1"/>
        <end position="20"/>
    </location>
</feature>
<dbReference type="PANTHER" id="PTHR35889:SF3">
    <property type="entry name" value="F-BOX DOMAIN-CONTAINING PROTEIN"/>
    <property type="match status" value="1"/>
</dbReference>
<comment type="caution">
    <text evidence="8">The sequence shown here is derived from an EMBL/GenBank/DDBJ whole genome shotgun (WGS) entry which is preliminary data.</text>
</comment>
<keyword evidence="1 4" id="KW-0349">Heme</keyword>
<proteinExistence type="predicted"/>
<dbReference type="Proteomes" id="UP000321577">
    <property type="component" value="Unassembled WGS sequence"/>
</dbReference>
<evidence type="ECO:0000256" key="4">
    <source>
        <dbReference type="PROSITE-ProRule" id="PRU00433"/>
    </source>
</evidence>
<evidence type="ECO:0000259" key="7">
    <source>
        <dbReference type="PROSITE" id="PS51007"/>
    </source>
</evidence>
<accession>A0A512MEE0</accession>
<evidence type="ECO:0000256" key="5">
    <source>
        <dbReference type="SAM" id="Coils"/>
    </source>
</evidence>
<dbReference type="InterPro" id="IPR011444">
    <property type="entry name" value="DUF1549"/>
</dbReference>
<dbReference type="InterPro" id="IPR022655">
    <property type="entry name" value="DUF1553"/>
</dbReference>
<dbReference type="GO" id="GO:0009055">
    <property type="term" value="F:electron transfer activity"/>
    <property type="evidence" value="ECO:0007669"/>
    <property type="project" value="InterPro"/>
</dbReference>
<sequence length="815" mass="91277">MKRTFQSLVAASLLLSPARAEDGLAFFEDKVLPLLQQRCYECHSHEKKIKGGLALDLKSGWQTGGDNGPAIIPGDLTKSHLIKAVRYTDPEMEMPPKAKMPAGEIELLEKWVAMGAPDSRVAKTGDKQARTIDIEAGKKFWAFQPVHDAQAPAVKDASWALDPVDRFILAKLEGVGLKPAAEADRHTWLRRVSLDLTGLPPSPQDIERFTADTSPNAYEKVVDRLLQSKAFGERWARHWLDLTGYADQIGTSNDVFAEHAWRYRDYVITAFNTDKPFDRFIREQIAGDLLPAATPQERAANLIATGFLVLGDVEIVAVDKLKMEVDLVDQQVTKVGTAFLGMTLGCVRCHDHKFDPIAQTDYYAMAGMFRSTDSTHKTDNGVWSCVNKTELPETVEQKVEREKRLTTNDSKINDLKAELEASEKEKAVLDVKIKTANKHSKPPIVKRLQELTPRIKVLQKDIQHSEFFAPAVPKAFAVHDREQPTDMRITIRGNPYALGDMVKRGVMRVASWGELPPIPERESGRVQLADWIADARHPLTARVTVNRIWQKLFGEGLVRTVDYFGVRGEAPSHPELLDHLAMRFVRGGWSQKQLIRSLVLSRAYRMSSAHDALAMQRDPDNRLLWRMNRQRLDAEAIRDAMLAISGKLTLSQGGPALPLEFPENAVNLAPKAVNPPAILFKKHRPVHDYERTVYLPVIRSAGQPGSAKLRDVFDFAQPANFTGKRAETAVPTQALFLINSDMLRSRATELAKDLCESTPNAGARLEALWLRVLNRPITSTERDEANQFIHSLTAESAWIELSHALLSSNEFLLRL</sequence>
<dbReference type="Pfam" id="PF07583">
    <property type="entry name" value="PSCyt2"/>
    <property type="match status" value="1"/>
</dbReference>